<evidence type="ECO:0000259" key="5">
    <source>
        <dbReference type="PROSITE" id="PS51891"/>
    </source>
</evidence>
<dbReference type="AlphaFoldDB" id="A0A918KTJ5"/>
<dbReference type="InterPro" id="IPR006913">
    <property type="entry name" value="CENP-V/GFA"/>
</dbReference>
<comment type="similarity">
    <text evidence="1">Belongs to the Gfa family.</text>
</comment>
<dbReference type="Pfam" id="PF04828">
    <property type="entry name" value="GFA"/>
    <property type="match status" value="1"/>
</dbReference>
<name>A0A918KTJ5_9GAMM</name>
<gene>
    <name evidence="6" type="ORF">GCM10007392_45490</name>
</gene>
<dbReference type="SUPFAM" id="SSF51316">
    <property type="entry name" value="Mss4-like"/>
    <property type="match status" value="1"/>
</dbReference>
<evidence type="ECO:0000313" key="7">
    <source>
        <dbReference type="Proteomes" id="UP000626148"/>
    </source>
</evidence>
<keyword evidence="2" id="KW-0479">Metal-binding</keyword>
<reference evidence="6" key="1">
    <citation type="journal article" date="2014" name="Int. J. Syst. Evol. Microbiol.">
        <title>Complete genome sequence of Corynebacterium casei LMG S-19264T (=DSM 44701T), isolated from a smear-ripened cheese.</title>
        <authorList>
            <consortium name="US DOE Joint Genome Institute (JGI-PGF)"/>
            <person name="Walter F."/>
            <person name="Albersmeier A."/>
            <person name="Kalinowski J."/>
            <person name="Ruckert C."/>
        </authorList>
    </citation>
    <scope>NUCLEOTIDE SEQUENCE</scope>
    <source>
        <strain evidence="6">KCTC 22169</strain>
    </source>
</reference>
<keyword evidence="4" id="KW-0456">Lyase</keyword>
<feature type="domain" description="CENP-V/GFA" evidence="5">
    <location>
        <begin position="2"/>
        <end position="117"/>
    </location>
</feature>
<dbReference type="Proteomes" id="UP000626148">
    <property type="component" value="Unassembled WGS sequence"/>
</dbReference>
<sequence length="144" mass="16114">MYQGSCLCGDIRFEFDRFEGDFVYCHCRSCRKASGSAFGANIAVPVDAFRLTTGEALLGTYESSPGKVRHFCSRCGSPLFNRVEGAEHLRVRLGSVDTDIRQGPKAHIFLGHRADWDRPSDDLDGYEEWPDFSKVKIAGTTKRD</sequence>
<evidence type="ECO:0000256" key="1">
    <source>
        <dbReference type="ARBA" id="ARBA00005495"/>
    </source>
</evidence>
<evidence type="ECO:0000313" key="6">
    <source>
        <dbReference type="EMBL" id="GGX72998.1"/>
    </source>
</evidence>
<evidence type="ECO:0000256" key="3">
    <source>
        <dbReference type="ARBA" id="ARBA00022833"/>
    </source>
</evidence>
<dbReference type="Gene3D" id="3.90.1590.10">
    <property type="entry name" value="glutathione-dependent formaldehyde- activating enzyme (gfa)"/>
    <property type="match status" value="1"/>
</dbReference>
<dbReference type="GO" id="GO:0046872">
    <property type="term" value="F:metal ion binding"/>
    <property type="evidence" value="ECO:0007669"/>
    <property type="project" value="UniProtKB-KW"/>
</dbReference>
<accession>A0A918KTJ5</accession>
<dbReference type="PANTHER" id="PTHR33337">
    <property type="entry name" value="GFA DOMAIN-CONTAINING PROTEIN"/>
    <property type="match status" value="1"/>
</dbReference>
<proteinExistence type="inferred from homology"/>
<comment type="caution">
    <text evidence="6">The sequence shown here is derived from an EMBL/GenBank/DDBJ whole genome shotgun (WGS) entry which is preliminary data.</text>
</comment>
<dbReference type="PROSITE" id="PS51891">
    <property type="entry name" value="CENP_V_GFA"/>
    <property type="match status" value="1"/>
</dbReference>
<dbReference type="PANTHER" id="PTHR33337:SF40">
    <property type="entry name" value="CENP-V_GFA DOMAIN-CONTAINING PROTEIN-RELATED"/>
    <property type="match status" value="1"/>
</dbReference>
<protein>
    <submittedName>
        <fullName evidence="6">Aldehyde-activating protein</fullName>
    </submittedName>
</protein>
<organism evidence="6 7">
    <name type="scientific">Saccharospirillum salsuginis</name>
    <dbReference type="NCBI Taxonomy" id="418750"/>
    <lineage>
        <taxon>Bacteria</taxon>
        <taxon>Pseudomonadati</taxon>
        <taxon>Pseudomonadota</taxon>
        <taxon>Gammaproteobacteria</taxon>
        <taxon>Oceanospirillales</taxon>
        <taxon>Saccharospirillaceae</taxon>
        <taxon>Saccharospirillum</taxon>
    </lineage>
</organism>
<reference evidence="6" key="2">
    <citation type="submission" date="2020-09" db="EMBL/GenBank/DDBJ databases">
        <authorList>
            <person name="Sun Q."/>
            <person name="Kim S."/>
        </authorList>
    </citation>
    <scope>NUCLEOTIDE SEQUENCE</scope>
    <source>
        <strain evidence="6">KCTC 22169</strain>
    </source>
</reference>
<dbReference type="GO" id="GO:0016846">
    <property type="term" value="F:carbon-sulfur lyase activity"/>
    <property type="evidence" value="ECO:0007669"/>
    <property type="project" value="InterPro"/>
</dbReference>
<evidence type="ECO:0000256" key="2">
    <source>
        <dbReference type="ARBA" id="ARBA00022723"/>
    </source>
</evidence>
<keyword evidence="7" id="KW-1185">Reference proteome</keyword>
<dbReference type="EMBL" id="BMXR01000016">
    <property type="protein sequence ID" value="GGX72998.1"/>
    <property type="molecule type" value="Genomic_DNA"/>
</dbReference>
<evidence type="ECO:0000256" key="4">
    <source>
        <dbReference type="ARBA" id="ARBA00023239"/>
    </source>
</evidence>
<dbReference type="InterPro" id="IPR011057">
    <property type="entry name" value="Mss4-like_sf"/>
</dbReference>
<dbReference type="RefSeq" id="WP_189613147.1">
    <property type="nucleotide sequence ID" value="NZ_BMXR01000016.1"/>
</dbReference>
<keyword evidence="3" id="KW-0862">Zinc</keyword>